<dbReference type="GO" id="GO:0000340">
    <property type="term" value="F:RNA 7-methylguanosine cap binding"/>
    <property type="evidence" value="ECO:0007669"/>
    <property type="project" value="TreeGrafter"/>
</dbReference>
<dbReference type="GO" id="GO:0006417">
    <property type="term" value="P:regulation of translation"/>
    <property type="evidence" value="ECO:0007669"/>
    <property type="project" value="UniProtKB-KW"/>
</dbReference>
<evidence type="ECO:0000256" key="2">
    <source>
        <dbReference type="ARBA" id="ARBA00022540"/>
    </source>
</evidence>
<dbReference type="GO" id="GO:0016281">
    <property type="term" value="C:eukaryotic translation initiation factor 4F complex"/>
    <property type="evidence" value="ECO:0007669"/>
    <property type="project" value="TreeGrafter"/>
</dbReference>
<dbReference type="Gene3D" id="3.30.760.10">
    <property type="entry name" value="RNA Cap, Translation Initiation Factor Eif4e"/>
    <property type="match status" value="1"/>
</dbReference>
<dbReference type="SUPFAM" id="SSF55418">
    <property type="entry name" value="eIF4e-like"/>
    <property type="match status" value="1"/>
</dbReference>
<organism evidence="9 10">
    <name type="scientific">Symbiodinium necroappetens</name>
    <dbReference type="NCBI Taxonomy" id="1628268"/>
    <lineage>
        <taxon>Eukaryota</taxon>
        <taxon>Sar</taxon>
        <taxon>Alveolata</taxon>
        <taxon>Dinophyceae</taxon>
        <taxon>Suessiales</taxon>
        <taxon>Symbiodiniaceae</taxon>
        <taxon>Symbiodinium</taxon>
    </lineage>
</organism>
<dbReference type="PANTHER" id="PTHR11960:SF8">
    <property type="entry name" value="EUKARYOTIC TRANSLATION INITIATION FACTOR 4E1-RELATED"/>
    <property type="match status" value="1"/>
</dbReference>
<dbReference type="PANTHER" id="PTHR11960">
    <property type="entry name" value="EUKARYOTIC TRANSLATION INITIATION FACTOR 4E RELATED"/>
    <property type="match status" value="1"/>
</dbReference>
<keyword evidence="5 6" id="KW-0648">Protein biosynthesis</keyword>
<dbReference type="GO" id="GO:0003743">
    <property type="term" value="F:translation initiation factor activity"/>
    <property type="evidence" value="ECO:0007669"/>
    <property type="project" value="UniProtKB-KW"/>
</dbReference>
<keyword evidence="7" id="KW-0175">Coiled coil</keyword>
<dbReference type="Proteomes" id="UP000601435">
    <property type="component" value="Unassembled WGS sequence"/>
</dbReference>
<dbReference type="OrthoDB" id="434189at2759"/>
<evidence type="ECO:0000313" key="9">
    <source>
        <dbReference type="EMBL" id="CAE7483655.1"/>
    </source>
</evidence>
<evidence type="ECO:0000256" key="4">
    <source>
        <dbReference type="ARBA" id="ARBA00022884"/>
    </source>
</evidence>
<keyword evidence="3" id="KW-0810">Translation regulation</keyword>
<comment type="caution">
    <text evidence="9">The sequence shown here is derived from an EMBL/GenBank/DDBJ whole genome shotgun (WGS) entry which is preliminary data.</text>
</comment>
<comment type="similarity">
    <text evidence="1 6">Belongs to the eukaryotic initiation factor 4E family.</text>
</comment>
<feature type="coiled-coil region" evidence="7">
    <location>
        <begin position="234"/>
        <end position="261"/>
    </location>
</feature>
<feature type="compositionally biased region" description="Polar residues" evidence="8">
    <location>
        <begin position="343"/>
        <end position="352"/>
    </location>
</feature>
<keyword evidence="2 6" id="KW-0396">Initiation factor</keyword>
<dbReference type="InterPro" id="IPR001040">
    <property type="entry name" value="TIF_eIF_4E"/>
</dbReference>
<evidence type="ECO:0000256" key="8">
    <source>
        <dbReference type="SAM" id="MobiDB-lite"/>
    </source>
</evidence>
<name>A0A812SHE8_9DINO</name>
<proteinExistence type="inferred from homology"/>
<evidence type="ECO:0000256" key="7">
    <source>
        <dbReference type="SAM" id="Coils"/>
    </source>
</evidence>
<dbReference type="Pfam" id="PF01652">
    <property type="entry name" value="IF4E"/>
    <property type="match status" value="1"/>
</dbReference>
<feature type="region of interest" description="Disordered" evidence="8">
    <location>
        <begin position="292"/>
        <end position="367"/>
    </location>
</feature>
<evidence type="ECO:0000256" key="5">
    <source>
        <dbReference type="ARBA" id="ARBA00022917"/>
    </source>
</evidence>
<reference evidence="9" key="1">
    <citation type="submission" date="2021-02" db="EMBL/GenBank/DDBJ databases">
        <authorList>
            <person name="Dougan E. K."/>
            <person name="Rhodes N."/>
            <person name="Thang M."/>
            <person name="Chan C."/>
        </authorList>
    </citation>
    <scope>NUCLEOTIDE SEQUENCE</scope>
</reference>
<evidence type="ECO:0000256" key="6">
    <source>
        <dbReference type="RuleBase" id="RU004374"/>
    </source>
</evidence>
<keyword evidence="10" id="KW-1185">Reference proteome</keyword>
<protein>
    <submittedName>
        <fullName evidence="9">EIF4E1B protein</fullName>
    </submittedName>
</protein>
<sequence>MAGDLADRCRLNPLPVRFDTYVRCWSFEVSPGILADSTNIQLRSCDGCKHVCYADGRPCCEGHEEWSGNWFCRRCWSRWEPAAFMAFPPSLSAWALGAPSDGNVNPLVSAQGRKFKGLGAGASGYVARAPFCYTCVGDAYDPMTEVEDAVDKAVANIFGIFGEELGLRVGGSLAKNMSVRRALDELLARQESVFLDQQNCQWMDHQLQLASAKAGWLTRRRYLEQISIDEKAMRRSAEMELEATELRLAMAEKACRQLMQLRAEFIPSEVAPEAPSSPSAILLGNTHLRVPQDEAKKASETEEPSGEPTSPAADTSADPLPDESSGAPRNPQARLVTCCAREAQNQSTSQMTPKCRSRGIPPNKGTPWSPLRILKMAVLGDFTSPQMLEGISDWGGVQTWWPAPYSPYSENMMPDMTSSYPLPAQPFAAADWMTMPDAASCAGLAEGKYAVPKPFNLWQTSTDAFGQPGTQALRKAGGGIFQEAQLQDVPSTLPAGSGLALFADGTVPAREEASLTCGGRWLLGLPRNAEDFVPLLNEVWFALTSGLLRSHFEGHADVCGVAVSLTVADAKVALWLKHAEEELHVLAVGQVLLDMLLAVEEKVSGIGAADIRIKFEDFQRGRVTQKLRGA</sequence>
<evidence type="ECO:0000256" key="3">
    <source>
        <dbReference type="ARBA" id="ARBA00022845"/>
    </source>
</evidence>
<dbReference type="AlphaFoldDB" id="A0A812SHE8"/>
<keyword evidence="4 6" id="KW-0694">RNA-binding</keyword>
<accession>A0A812SHE8</accession>
<gene>
    <name evidence="9" type="primary">EIF4E1B</name>
    <name evidence="9" type="ORF">SNEC2469_LOCUS13713</name>
</gene>
<dbReference type="EMBL" id="CAJNJA010021897">
    <property type="protein sequence ID" value="CAE7483655.1"/>
    <property type="molecule type" value="Genomic_DNA"/>
</dbReference>
<evidence type="ECO:0000313" key="10">
    <source>
        <dbReference type="Proteomes" id="UP000601435"/>
    </source>
</evidence>
<dbReference type="InterPro" id="IPR023398">
    <property type="entry name" value="TIF_eIF4e-like"/>
</dbReference>
<evidence type="ECO:0000256" key="1">
    <source>
        <dbReference type="ARBA" id="ARBA00009860"/>
    </source>
</evidence>